<dbReference type="PROSITE" id="PS01211">
    <property type="entry name" value="UPF0001"/>
    <property type="match status" value="1"/>
</dbReference>
<dbReference type="EMBL" id="LIAV01000045">
    <property type="protein sequence ID" value="KRO40922.1"/>
    <property type="molecule type" value="Genomic_DNA"/>
</dbReference>
<reference evidence="7" key="1">
    <citation type="submission" date="2015-10" db="EMBL/GenBank/DDBJ databases">
        <title>Metagenome-Assembled Genomes uncover a global brackish microbiome.</title>
        <authorList>
            <person name="Hugerth L.W."/>
            <person name="Larsson J."/>
            <person name="Alneberg J."/>
            <person name="Lindh M.V."/>
            <person name="Legrand C."/>
            <person name="Pinhassi J."/>
            <person name="Andersson A."/>
        </authorList>
    </citation>
    <scope>NUCLEOTIDE SEQUENCE [LARGE SCALE GENOMIC DNA]</scope>
</reference>
<protein>
    <recommendedName>
        <fullName evidence="2">Pyridoxal phosphate homeostasis protein</fullName>
        <shortName evidence="2">PLP homeostasis protein</shortName>
    </recommendedName>
</protein>
<evidence type="ECO:0000256" key="3">
    <source>
        <dbReference type="PIRSR" id="PIRSR004848-1"/>
    </source>
</evidence>
<dbReference type="Gene3D" id="3.20.20.10">
    <property type="entry name" value="Alanine racemase"/>
    <property type="match status" value="1"/>
</dbReference>
<keyword evidence="1 2" id="KW-0663">Pyridoxal phosphate</keyword>
<comment type="cofactor">
    <cofactor evidence="3">
        <name>pyridoxal 5'-phosphate</name>
        <dbReference type="ChEBI" id="CHEBI:597326"/>
    </cofactor>
</comment>
<dbReference type="InterPro" id="IPR029066">
    <property type="entry name" value="PLP-binding_barrel"/>
</dbReference>
<feature type="domain" description="Alanine racemase N-terminal" evidence="5">
    <location>
        <begin position="26"/>
        <end position="227"/>
    </location>
</feature>
<name>A0A0R2PZG3_9GAMM</name>
<evidence type="ECO:0000313" key="7">
    <source>
        <dbReference type="Proteomes" id="UP000050874"/>
    </source>
</evidence>
<evidence type="ECO:0000256" key="4">
    <source>
        <dbReference type="RuleBase" id="RU004514"/>
    </source>
</evidence>
<evidence type="ECO:0000259" key="5">
    <source>
        <dbReference type="Pfam" id="PF01168"/>
    </source>
</evidence>
<dbReference type="InterPro" id="IPR011078">
    <property type="entry name" value="PyrdxlP_homeostasis"/>
</dbReference>
<comment type="caution">
    <text evidence="6">The sequence shown here is derived from an EMBL/GenBank/DDBJ whole genome shotgun (WGS) entry which is preliminary data.</text>
</comment>
<evidence type="ECO:0000256" key="2">
    <source>
        <dbReference type="HAMAP-Rule" id="MF_02087"/>
    </source>
</evidence>
<feature type="modified residue" description="N6-(pyridoxal phosphate)lysine" evidence="2 3">
    <location>
        <position position="37"/>
    </location>
</feature>
<evidence type="ECO:0000256" key="1">
    <source>
        <dbReference type="ARBA" id="ARBA00022898"/>
    </source>
</evidence>
<dbReference type="PIRSF" id="PIRSF004848">
    <property type="entry name" value="YBL036c_PLPDEIII"/>
    <property type="match status" value="1"/>
</dbReference>
<dbReference type="SUPFAM" id="SSF51419">
    <property type="entry name" value="PLP-binding barrel"/>
    <property type="match status" value="1"/>
</dbReference>
<dbReference type="AlphaFoldDB" id="A0A0R2PZG3"/>
<comment type="similarity">
    <text evidence="2 4">Belongs to the pyridoxal phosphate-binding protein YggS/PROSC family.</text>
</comment>
<comment type="function">
    <text evidence="2">Pyridoxal 5'-phosphate (PLP)-binding protein, which is involved in PLP homeostasis.</text>
</comment>
<dbReference type="Pfam" id="PF01168">
    <property type="entry name" value="Ala_racemase_N"/>
    <property type="match status" value="1"/>
</dbReference>
<dbReference type="PANTHER" id="PTHR10146:SF14">
    <property type="entry name" value="PYRIDOXAL PHOSPHATE HOMEOSTASIS PROTEIN"/>
    <property type="match status" value="1"/>
</dbReference>
<organism evidence="6 7">
    <name type="scientific">SAR86 cluster bacterium BACL1 MAG-120920-bin57</name>
    <dbReference type="NCBI Taxonomy" id="1655571"/>
    <lineage>
        <taxon>Bacteria</taxon>
        <taxon>Pseudomonadati</taxon>
        <taxon>Pseudomonadota</taxon>
        <taxon>Gammaproteobacteria</taxon>
        <taxon>SAR86 cluster</taxon>
    </lineage>
</organism>
<dbReference type="Proteomes" id="UP000050874">
    <property type="component" value="Unassembled WGS sequence"/>
</dbReference>
<dbReference type="InterPro" id="IPR001608">
    <property type="entry name" value="Ala_racemase_N"/>
</dbReference>
<evidence type="ECO:0000313" key="6">
    <source>
        <dbReference type="EMBL" id="KRO40922.1"/>
    </source>
</evidence>
<dbReference type="PANTHER" id="PTHR10146">
    <property type="entry name" value="PROLINE SYNTHETASE CO-TRANSCRIBED BACTERIAL HOMOLOG PROTEIN"/>
    <property type="match status" value="1"/>
</dbReference>
<gene>
    <name evidence="6" type="ORF">ABR63_00895</name>
</gene>
<dbReference type="CDD" id="cd00635">
    <property type="entry name" value="PLPDE_III_YBL036c_like"/>
    <property type="match status" value="1"/>
</dbReference>
<sequence length="228" mass="25061">MHQNITSRVRAVQQAIDVASLKATNRSGPVTLIAVSKMQSQATIEEAYGTGLRHFGENYAQELAQKAAGCPKDIVWHFIGPIQTNKLKLIAESASWVHSLDRAKVAKKLDEACKDLNKEISVLIQVNVDDEVSKSGVRSEEMIDFASELNTHYSSLKLKGLMFMPNIHASDQEKLKTYARIQDLQSSLQEILPDCTELSLGTSGDFEEAIIAGSSMVRIGEMLLGART</sequence>
<dbReference type="GO" id="GO:0030170">
    <property type="term" value="F:pyridoxal phosphate binding"/>
    <property type="evidence" value="ECO:0007669"/>
    <property type="project" value="UniProtKB-UniRule"/>
</dbReference>
<accession>A0A0R2PZG3</accession>
<dbReference type="HAMAP" id="MF_02087">
    <property type="entry name" value="PLP_homeostasis"/>
    <property type="match status" value="1"/>
</dbReference>
<dbReference type="FunFam" id="3.20.20.10:FF:000018">
    <property type="entry name" value="Pyridoxal phosphate homeostasis protein"/>
    <property type="match status" value="1"/>
</dbReference>
<proteinExistence type="inferred from homology"/>
<dbReference type="NCBIfam" id="TIGR00044">
    <property type="entry name" value="YggS family pyridoxal phosphate-dependent enzyme"/>
    <property type="match status" value="1"/>
</dbReference>